<evidence type="ECO:0000313" key="3">
    <source>
        <dbReference type="EMBL" id="WAE76340.1"/>
    </source>
</evidence>
<evidence type="ECO:0000313" key="4">
    <source>
        <dbReference type="Proteomes" id="UP001156498"/>
    </source>
</evidence>
<dbReference type="EMBL" id="CP113264">
    <property type="protein sequence ID" value="WAE76340.1"/>
    <property type="molecule type" value="Genomic_DNA"/>
</dbReference>
<keyword evidence="2" id="KW-0677">Repeat</keyword>
<dbReference type="Pfam" id="PF00132">
    <property type="entry name" value="Hexapep"/>
    <property type="match status" value="1"/>
</dbReference>
<evidence type="ECO:0000256" key="2">
    <source>
        <dbReference type="ARBA" id="ARBA00022737"/>
    </source>
</evidence>
<dbReference type="InterPro" id="IPR018357">
    <property type="entry name" value="Hexapep_transf_CS"/>
</dbReference>
<dbReference type="InterPro" id="IPR001451">
    <property type="entry name" value="Hexapep"/>
</dbReference>
<dbReference type="InterPro" id="IPR050179">
    <property type="entry name" value="Trans_hexapeptide_repeat"/>
</dbReference>
<dbReference type="CDD" id="cd03349">
    <property type="entry name" value="LbH_XAT"/>
    <property type="match status" value="1"/>
</dbReference>
<dbReference type="Gene3D" id="2.160.10.10">
    <property type="entry name" value="Hexapeptide repeat proteins"/>
    <property type="match status" value="1"/>
</dbReference>
<organism evidence="3 4">
    <name type="scientific">Streptomonospora nanhaiensis</name>
    <dbReference type="NCBI Taxonomy" id="1323731"/>
    <lineage>
        <taxon>Bacteria</taxon>
        <taxon>Bacillati</taxon>
        <taxon>Actinomycetota</taxon>
        <taxon>Actinomycetes</taxon>
        <taxon>Streptosporangiales</taxon>
        <taxon>Nocardiopsidaceae</taxon>
        <taxon>Streptomonospora</taxon>
    </lineage>
</organism>
<keyword evidence="4" id="KW-1185">Reference proteome</keyword>
<evidence type="ECO:0000256" key="1">
    <source>
        <dbReference type="ARBA" id="ARBA00022679"/>
    </source>
</evidence>
<accession>A0ABY6YWU4</accession>
<name>A0ABY6YWU4_9ACTN</name>
<dbReference type="PANTHER" id="PTHR43300">
    <property type="entry name" value="ACETYLTRANSFERASE"/>
    <property type="match status" value="1"/>
</dbReference>
<reference evidence="3 4" key="1">
    <citation type="journal article" date="2013" name="Int. J. Syst. Evol. Microbiol.">
        <title>Description of Streptomonospora sediminis sp. nov. and Streptomonospora nanhaiensis sp. nov., and reclassification of Nocardiopsis arabia Hozzein &amp; Goodfellow 2008 as Streptomonospora arabica comb. nov. and emended description of the genus Streptomonospora.</title>
        <authorList>
            <person name="Zhang D.F."/>
            <person name="Pan H.Q."/>
            <person name="He J."/>
            <person name="Zhang X.M."/>
            <person name="Zhang Y.G."/>
            <person name="Klenk H.P."/>
            <person name="Hu J.C."/>
            <person name="Li W.J."/>
        </authorList>
    </citation>
    <scope>NUCLEOTIDE SEQUENCE [LARGE SCALE GENOMIC DNA]</scope>
    <source>
        <strain evidence="3 4">12A09</strain>
    </source>
</reference>
<dbReference type="SUPFAM" id="SSF51161">
    <property type="entry name" value="Trimeric LpxA-like enzymes"/>
    <property type="match status" value="1"/>
</dbReference>
<gene>
    <name evidence="3" type="ORF">OUQ99_15200</name>
</gene>
<sequence>MPAPDPDRLHPTTRPDLTNVVFLKAQVTSDLIEVGEYTYYDDEGSGVPFEQACVLYNYGPQRLVIGRFSAIAPGATILMPAGNHPTVGPSTYLFTMFGGEWSERTMDTYLSIPAPPDTRIGNDVWIGRGATLMPGVAIGDGAVVAAHSVVTKDVAPYALVGGNPARHIRSRFDEDDVARLLAARWWDWPVEAITEHAALIMGGSPAAVAAVAEGVLGG</sequence>
<proteinExistence type="predicted"/>
<dbReference type="RefSeq" id="WP_267950109.1">
    <property type="nucleotide sequence ID" value="NZ_CP113264.1"/>
</dbReference>
<protein>
    <submittedName>
        <fullName evidence="3">CatB-related O-acetyltransferase</fullName>
    </submittedName>
</protein>
<dbReference type="Proteomes" id="UP001156498">
    <property type="component" value="Chromosome"/>
</dbReference>
<keyword evidence="1" id="KW-0808">Transferase</keyword>
<dbReference type="PROSITE" id="PS00101">
    <property type="entry name" value="HEXAPEP_TRANSFERASES"/>
    <property type="match status" value="1"/>
</dbReference>
<dbReference type="PANTHER" id="PTHR43300:SF11">
    <property type="entry name" value="ACETYLTRANSFERASE RV3034C-RELATED"/>
    <property type="match status" value="1"/>
</dbReference>
<dbReference type="InterPro" id="IPR011004">
    <property type="entry name" value="Trimer_LpxA-like_sf"/>
</dbReference>